<evidence type="ECO:0000313" key="3">
    <source>
        <dbReference type="Proteomes" id="UP000178370"/>
    </source>
</evidence>
<dbReference type="GO" id="GO:0016787">
    <property type="term" value="F:hydrolase activity"/>
    <property type="evidence" value="ECO:0007669"/>
    <property type="project" value="InterPro"/>
</dbReference>
<dbReference type="AlphaFoldDB" id="A0A1F6CP10"/>
<sequence length="142" mass="16464">MAENLYHEGRGEKVGHQYLLGMLTLARVADPDPQWPKTICGVVGQDRQFSWTLDYRLATKRGEQEKWEKAKFIARDLVLHAWVRFLLPRGWACARFYKRTDGKGVSKKSQKFFDARLFPVGQFGSHSAFQERRGCKYPLPTT</sequence>
<dbReference type="Proteomes" id="UP000178370">
    <property type="component" value="Unassembled WGS sequence"/>
</dbReference>
<accession>A0A1F6CP10</accession>
<gene>
    <name evidence="2" type="ORF">A2763_00615</name>
</gene>
<dbReference type="EMBL" id="MFKV01000006">
    <property type="protein sequence ID" value="OGG50827.1"/>
    <property type="molecule type" value="Genomic_DNA"/>
</dbReference>
<evidence type="ECO:0000313" key="2">
    <source>
        <dbReference type="EMBL" id="OGG50827.1"/>
    </source>
</evidence>
<dbReference type="Gene3D" id="1.10.10.2520">
    <property type="entry name" value="Cell wall hydrolase SleB, domain 1"/>
    <property type="match status" value="1"/>
</dbReference>
<reference evidence="2 3" key="1">
    <citation type="journal article" date="2016" name="Nat. Commun.">
        <title>Thousands of microbial genomes shed light on interconnected biogeochemical processes in an aquifer system.</title>
        <authorList>
            <person name="Anantharaman K."/>
            <person name="Brown C.T."/>
            <person name="Hug L.A."/>
            <person name="Sharon I."/>
            <person name="Castelle C.J."/>
            <person name="Probst A.J."/>
            <person name="Thomas B.C."/>
            <person name="Singh A."/>
            <person name="Wilkins M.J."/>
            <person name="Karaoz U."/>
            <person name="Brodie E.L."/>
            <person name="Williams K.H."/>
            <person name="Hubbard S.S."/>
            <person name="Banfield J.F."/>
        </authorList>
    </citation>
    <scope>NUCLEOTIDE SEQUENCE [LARGE SCALE GENOMIC DNA]</scope>
</reference>
<dbReference type="InterPro" id="IPR011105">
    <property type="entry name" value="Cell_wall_hydrolase_SleB"/>
</dbReference>
<protein>
    <recommendedName>
        <fullName evidence="1">Cell wall hydrolase SleB domain-containing protein</fullName>
    </recommendedName>
</protein>
<dbReference type="InterPro" id="IPR042047">
    <property type="entry name" value="SleB_dom1"/>
</dbReference>
<organism evidence="2 3">
    <name type="scientific">Candidatus Kaiserbacteria bacterium RIFCSPHIGHO2_01_FULL_54_36</name>
    <dbReference type="NCBI Taxonomy" id="1798482"/>
    <lineage>
        <taxon>Bacteria</taxon>
        <taxon>Candidatus Kaiseribacteriota</taxon>
    </lineage>
</organism>
<dbReference type="Pfam" id="PF07486">
    <property type="entry name" value="Hydrolase_2"/>
    <property type="match status" value="1"/>
</dbReference>
<feature type="domain" description="Cell wall hydrolase SleB" evidence="1">
    <location>
        <begin position="12"/>
        <end position="78"/>
    </location>
</feature>
<proteinExistence type="predicted"/>
<evidence type="ECO:0000259" key="1">
    <source>
        <dbReference type="Pfam" id="PF07486"/>
    </source>
</evidence>
<comment type="caution">
    <text evidence="2">The sequence shown here is derived from an EMBL/GenBank/DDBJ whole genome shotgun (WGS) entry which is preliminary data.</text>
</comment>
<name>A0A1F6CP10_9BACT</name>